<keyword evidence="3" id="KW-1185">Reference proteome</keyword>
<dbReference type="AlphaFoldDB" id="A0A507BA87"/>
<gene>
    <name evidence="2" type="ORF">E0L32_004111</name>
</gene>
<feature type="region of interest" description="Disordered" evidence="1">
    <location>
        <begin position="1"/>
        <end position="48"/>
    </location>
</feature>
<accession>A0A507BA87</accession>
<dbReference type="OrthoDB" id="2991872at2759"/>
<reference evidence="2 3" key="1">
    <citation type="submission" date="2019-06" db="EMBL/GenBank/DDBJ databases">
        <title>Draft genome sequence of the filamentous fungus Phialemoniopsis curvata isolated from diesel fuel.</title>
        <authorList>
            <person name="Varaljay V.A."/>
            <person name="Lyon W.J."/>
            <person name="Crouch A.L."/>
            <person name="Drake C.E."/>
            <person name="Hollomon J.M."/>
            <person name="Nadeau L.J."/>
            <person name="Nunn H.S."/>
            <person name="Stevenson B.S."/>
            <person name="Bojanowski C.L."/>
            <person name="Crookes-Goodson W.J."/>
        </authorList>
    </citation>
    <scope>NUCLEOTIDE SEQUENCE [LARGE SCALE GENOMIC DNA]</scope>
    <source>
        <strain evidence="2 3">D216</strain>
    </source>
</reference>
<proteinExistence type="predicted"/>
<evidence type="ECO:0000256" key="1">
    <source>
        <dbReference type="SAM" id="MobiDB-lite"/>
    </source>
</evidence>
<organism evidence="2 3">
    <name type="scientific">Thyridium curvatum</name>
    <dbReference type="NCBI Taxonomy" id="1093900"/>
    <lineage>
        <taxon>Eukaryota</taxon>
        <taxon>Fungi</taxon>
        <taxon>Dikarya</taxon>
        <taxon>Ascomycota</taxon>
        <taxon>Pezizomycotina</taxon>
        <taxon>Sordariomycetes</taxon>
        <taxon>Sordariomycetidae</taxon>
        <taxon>Thyridiales</taxon>
        <taxon>Thyridiaceae</taxon>
        <taxon>Thyridium</taxon>
    </lineage>
</organism>
<dbReference type="EMBL" id="SKBQ01000019">
    <property type="protein sequence ID" value="TPX16116.1"/>
    <property type="molecule type" value="Genomic_DNA"/>
</dbReference>
<dbReference type="PANTHER" id="PTHR38791">
    <property type="entry name" value="ZN(II)2CYS6 TRANSCRIPTION FACTOR (EUROFUNG)-RELATED-RELATED"/>
    <property type="match status" value="1"/>
</dbReference>
<name>A0A507BA87_9PEZI</name>
<dbReference type="InParanoid" id="A0A507BA87"/>
<dbReference type="GeneID" id="41971558"/>
<comment type="caution">
    <text evidence="2">The sequence shown here is derived from an EMBL/GenBank/DDBJ whole genome shotgun (WGS) entry which is preliminary data.</text>
</comment>
<sequence>MKPKLESRAAPVQDQPPHSNPATRQGRRRKGVDEKATSPNHGRDLALFRPPEPCYDSISLAYFVRRFVTPDAGDGFPGHMTFLPELFNQHDHGLLEAATLSVAQMATYNQYGSEKLMVQSYKNYGKAIRLLRDIIQSEEQVTDDRVIMSILLLCTLKDISGHASDHFNDHASGLFYVVEKRGPAQAATNVGAELLFLSLIRLQSHAFVHEDEFFGDPGPIANAYGCFDTLVSAYFLMAKTLSLRRALISCYSRLEPESSQSSNDIPDPERVIAECFETLDEFYKWDMEAPKHWQAVFEGRAPPTALGEVGSGSAHYDAETACSIILIRSVRLVLMMSLIVYHKKLQVLAGWEQCNLPHNVALAGCIPMLEQDIRKCIDDMLSAVPSALGDVEDPSGQRSSICCDGGAAVVIVHSIRLAASCAYATMEQCRRAVDILSRFSSGIGVRSAVGAEQSSRKRWIWVQEQAFLGPTALNTLNSGRVALGKPPLGLS</sequence>
<evidence type="ECO:0000313" key="2">
    <source>
        <dbReference type="EMBL" id="TPX16116.1"/>
    </source>
</evidence>
<protein>
    <submittedName>
        <fullName evidence="2">Uncharacterized protein</fullName>
    </submittedName>
</protein>
<evidence type="ECO:0000313" key="3">
    <source>
        <dbReference type="Proteomes" id="UP000319257"/>
    </source>
</evidence>
<dbReference type="InterPro" id="IPR053175">
    <property type="entry name" value="DHMBA_Reg_Transcription_Factor"/>
</dbReference>
<dbReference type="RefSeq" id="XP_030997827.1">
    <property type="nucleotide sequence ID" value="XM_031138486.1"/>
</dbReference>
<feature type="compositionally biased region" description="Basic and acidic residues" evidence="1">
    <location>
        <begin position="31"/>
        <end position="46"/>
    </location>
</feature>
<dbReference type="Proteomes" id="UP000319257">
    <property type="component" value="Unassembled WGS sequence"/>
</dbReference>